<reference evidence="3" key="1">
    <citation type="submission" date="2015-01" db="EMBL/GenBank/DDBJ databases">
        <authorList>
            <person name="Durling Mikael"/>
        </authorList>
    </citation>
    <scope>NUCLEOTIDE SEQUENCE</scope>
</reference>
<dbReference type="AlphaFoldDB" id="A0A0B7JZ62"/>
<dbReference type="PANTHER" id="PTHR43669">
    <property type="entry name" value="5-KETO-D-GLUCONATE 5-REDUCTASE"/>
    <property type="match status" value="1"/>
</dbReference>
<organism evidence="3">
    <name type="scientific">Bionectria ochroleuca</name>
    <name type="common">Gliocladium roseum</name>
    <dbReference type="NCBI Taxonomy" id="29856"/>
    <lineage>
        <taxon>Eukaryota</taxon>
        <taxon>Fungi</taxon>
        <taxon>Dikarya</taxon>
        <taxon>Ascomycota</taxon>
        <taxon>Pezizomycotina</taxon>
        <taxon>Sordariomycetes</taxon>
        <taxon>Hypocreomycetidae</taxon>
        <taxon>Hypocreales</taxon>
        <taxon>Bionectriaceae</taxon>
        <taxon>Clonostachys</taxon>
    </lineage>
</organism>
<proteinExistence type="inferred from homology"/>
<evidence type="ECO:0000313" key="3">
    <source>
        <dbReference type="EMBL" id="CEO50398.1"/>
    </source>
</evidence>
<dbReference type="PANTHER" id="PTHR43669:SF4">
    <property type="entry name" value="SHORT-CHAIN DEHYDROGENASE"/>
    <property type="match status" value="1"/>
</dbReference>
<evidence type="ECO:0000256" key="1">
    <source>
        <dbReference type="ARBA" id="ARBA00006484"/>
    </source>
</evidence>
<dbReference type="Pfam" id="PF13561">
    <property type="entry name" value="adh_short_C2"/>
    <property type="match status" value="1"/>
</dbReference>
<evidence type="ECO:0008006" key="4">
    <source>
        <dbReference type="Google" id="ProtNLM"/>
    </source>
</evidence>
<gene>
    <name evidence="3" type="ORF">BN869_000006456_1</name>
</gene>
<protein>
    <recommendedName>
        <fullName evidence="4">NAD(P)-binding domain-containing protein</fullName>
    </recommendedName>
</protein>
<dbReference type="InterPro" id="IPR036291">
    <property type="entry name" value="NAD(P)-bd_dom_sf"/>
</dbReference>
<dbReference type="GO" id="GO:0016491">
    <property type="term" value="F:oxidoreductase activity"/>
    <property type="evidence" value="ECO:0007669"/>
    <property type="project" value="UniProtKB-KW"/>
</dbReference>
<name>A0A0B7JZ62_BIOOC</name>
<accession>A0A0B7JZ62</accession>
<keyword evidence="2" id="KW-0560">Oxidoreductase</keyword>
<comment type="similarity">
    <text evidence="1">Belongs to the short-chain dehydrogenases/reductases (SDR) family.</text>
</comment>
<evidence type="ECO:0000256" key="2">
    <source>
        <dbReference type="ARBA" id="ARBA00023002"/>
    </source>
</evidence>
<dbReference type="Gene3D" id="3.40.50.720">
    <property type="entry name" value="NAD(P)-binding Rossmann-like Domain"/>
    <property type="match status" value="1"/>
</dbReference>
<sequence length="233" mass="24648">MAGASPIALILGSGPRVGSSIAKSLAAKGYQIVVTSRHGTGAKTPEGYLSLKADFSKPDSIPSVFDAIKSQLNTSPSVVVYNAAAATTPPKQDSVLSLPLDNFNADLNVNTVSAYVAAQQAVLGWETLPADTKKSFIYTGNILNVSILPVPFVLTLGTGKAASAFWLGLSDATYAPKSFRFFYADERNEDGTPVGNNIDGPAHGEFYAQLASQEQNIPWHATFVKGKGYVEFK</sequence>
<dbReference type="InterPro" id="IPR002347">
    <property type="entry name" value="SDR_fam"/>
</dbReference>
<dbReference type="SUPFAM" id="SSF51735">
    <property type="entry name" value="NAD(P)-binding Rossmann-fold domains"/>
    <property type="match status" value="1"/>
</dbReference>
<dbReference type="EMBL" id="CDPU01000018">
    <property type="protein sequence ID" value="CEO50398.1"/>
    <property type="molecule type" value="Genomic_DNA"/>
</dbReference>